<dbReference type="PROSITE" id="PS50929">
    <property type="entry name" value="ABC_TM1F"/>
    <property type="match status" value="1"/>
</dbReference>
<evidence type="ECO:0000256" key="1">
    <source>
        <dbReference type="ARBA" id="ARBA00004651"/>
    </source>
</evidence>
<dbReference type="Proteomes" id="UP000255279">
    <property type="component" value="Unassembled WGS sequence"/>
</dbReference>
<evidence type="ECO:0000259" key="6">
    <source>
        <dbReference type="PROSITE" id="PS50929"/>
    </source>
</evidence>
<dbReference type="SUPFAM" id="SSF90123">
    <property type="entry name" value="ABC transporter transmembrane region"/>
    <property type="match status" value="1"/>
</dbReference>
<organism evidence="7 9">
    <name type="scientific">Moraxella caviae</name>
    <dbReference type="NCBI Taxonomy" id="34060"/>
    <lineage>
        <taxon>Bacteria</taxon>
        <taxon>Pseudomonadati</taxon>
        <taxon>Pseudomonadota</taxon>
        <taxon>Gammaproteobacteria</taxon>
        <taxon>Moraxellales</taxon>
        <taxon>Moraxellaceae</taxon>
        <taxon>Moraxella</taxon>
    </lineage>
</organism>
<dbReference type="RefSeq" id="WP_078277567.1">
    <property type="nucleotide sequence ID" value="NZ_CAACXO010000002.1"/>
</dbReference>
<keyword evidence="3 5" id="KW-1133">Transmembrane helix</keyword>
<reference evidence="8 10" key="2">
    <citation type="submission" date="2018-06" db="EMBL/GenBank/DDBJ databases">
        <authorList>
            <consortium name="Pathogen Informatics"/>
            <person name="Doyle S."/>
        </authorList>
    </citation>
    <scope>NUCLEOTIDE SEQUENCE [LARGE SCALE GENOMIC DNA]</scope>
    <source>
        <strain evidence="8 10">NCTC10293</strain>
    </source>
</reference>
<keyword evidence="4 5" id="KW-0472">Membrane</keyword>
<reference evidence="7 9" key="1">
    <citation type="submission" date="2017-02" db="EMBL/GenBank/DDBJ databases">
        <title>Draft genome sequence of Moraxella caviae CCUG 355 type strain.</title>
        <authorList>
            <person name="Engstrom-Jakobsson H."/>
            <person name="Salva-Serra F."/>
            <person name="Thorell K."/>
            <person name="Gonzales-Siles L."/>
            <person name="Karlsson R."/>
            <person name="Boulund F."/>
            <person name="Engstrand L."/>
            <person name="Moore E."/>
        </authorList>
    </citation>
    <scope>NUCLEOTIDE SEQUENCE [LARGE SCALE GENOMIC DNA]</scope>
    <source>
        <strain evidence="7 9">CCUG 355</strain>
    </source>
</reference>
<dbReference type="EMBL" id="MUXU01000087">
    <property type="protein sequence ID" value="OOR87065.1"/>
    <property type="molecule type" value="Genomic_DNA"/>
</dbReference>
<gene>
    <name evidence="7" type="ORF">B0181_11205</name>
    <name evidence="8" type="ORF">NCTC10293_01383</name>
</gene>
<dbReference type="GO" id="GO:0005524">
    <property type="term" value="F:ATP binding"/>
    <property type="evidence" value="ECO:0007669"/>
    <property type="project" value="InterPro"/>
</dbReference>
<keyword evidence="2 5" id="KW-0812">Transmembrane</keyword>
<dbReference type="GO" id="GO:0005886">
    <property type="term" value="C:plasma membrane"/>
    <property type="evidence" value="ECO:0007669"/>
    <property type="project" value="UniProtKB-SubCell"/>
</dbReference>
<feature type="transmembrane region" description="Helical" evidence="5">
    <location>
        <begin position="148"/>
        <end position="165"/>
    </location>
</feature>
<feature type="transmembrane region" description="Helical" evidence="5">
    <location>
        <begin position="18"/>
        <end position="38"/>
    </location>
</feature>
<feature type="transmembrane region" description="Helical" evidence="5">
    <location>
        <begin position="213"/>
        <end position="234"/>
    </location>
</feature>
<feature type="domain" description="ABC transmembrane type-1" evidence="6">
    <location>
        <begin position="19"/>
        <end position="270"/>
    </location>
</feature>
<keyword evidence="9" id="KW-1185">Reference proteome</keyword>
<dbReference type="InterPro" id="IPR011527">
    <property type="entry name" value="ABC1_TM_dom"/>
</dbReference>
<feature type="transmembrane region" description="Helical" evidence="5">
    <location>
        <begin position="50"/>
        <end position="68"/>
    </location>
</feature>
<evidence type="ECO:0000313" key="10">
    <source>
        <dbReference type="Proteomes" id="UP000255279"/>
    </source>
</evidence>
<dbReference type="Gene3D" id="1.20.1560.10">
    <property type="entry name" value="ABC transporter type 1, transmembrane domain"/>
    <property type="match status" value="1"/>
</dbReference>
<dbReference type="OrthoDB" id="262142at2"/>
<feature type="transmembrane region" description="Helical" evidence="5">
    <location>
        <begin position="122"/>
        <end position="142"/>
    </location>
</feature>
<accession>A0A1S9ZU84</accession>
<proteinExistence type="predicted"/>
<dbReference type="InterPro" id="IPR036640">
    <property type="entry name" value="ABC1_TM_sf"/>
</dbReference>
<evidence type="ECO:0000256" key="2">
    <source>
        <dbReference type="ARBA" id="ARBA00022692"/>
    </source>
</evidence>
<dbReference type="AlphaFoldDB" id="A0A1S9ZU84"/>
<name>A0A1S9ZU84_9GAMM</name>
<evidence type="ECO:0000313" key="7">
    <source>
        <dbReference type="EMBL" id="OOR87065.1"/>
    </source>
</evidence>
<dbReference type="Proteomes" id="UP000190435">
    <property type="component" value="Unassembled WGS sequence"/>
</dbReference>
<sequence length="298" mass="33372">MSAVNHLKHIATTHKTRLIGTFSLVALENILMVTYPLFGSFAIDGVVNGNLLQALSYAALVLVIWTVGSARRAVDTRTFTRIYAEMVTDIISREHRQKQHTSTITARVALSREFVDFFEQHLPMIITSLFNIIGAVVMLLFIETYSGITALIILLIFSWALPSYTKINDRLYFRLNNRLEKDVIIIEQNQPYHTAKHYSLLSKFRIKISNREASSYLIIGVAMAILFGVTLTLLTTKGATAGHIYAVISYLWGFAMSLDDAPSLVEQLSQIKDIGKRISLDDPNAADDEMDNNIKAAT</sequence>
<evidence type="ECO:0000313" key="8">
    <source>
        <dbReference type="EMBL" id="STZ13805.1"/>
    </source>
</evidence>
<dbReference type="Pfam" id="PF13748">
    <property type="entry name" value="ABC_membrane_3"/>
    <property type="match status" value="1"/>
</dbReference>
<evidence type="ECO:0000313" key="9">
    <source>
        <dbReference type="Proteomes" id="UP000190435"/>
    </source>
</evidence>
<dbReference type="EMBL" id="UGQE01000004">
    <property type="protein sequence ID" value="STZ13805.1"/>
    <property type="molecule type" value="Genomic_DNA"/>
</dbReference>
<dbReference type="STRING" id="34060.B0181_11205"/>
<comment type="subcellular location">
    <subcellularLocation>
        <location evidence="1">Cell membrane</location>
        <topology evidence="1">Multi-pass membrane protein</topology>
    </subcellularLocation>
</comment>
<evidence type="ECO:0000256" key="3">
    <source>
        <dbReference type="ARBA" id="ARBA00022989"/>
    </source>
</evidence>
<evidence type="ECO:0000256" key="5">
    <source>
        <dbReference type="SAM" id="Phobius"/>
    </source>
</evidence>
<dbReference type="GO" id="GO:0140359">
    <property type="term" value="F:ABC-type transporter activity"/>
    <property type="evidence" value="ECO:0007669"/>
    <property type="project" value="InterPro"/>
</dbReference>
<feature type="transmembrane region" description="Helical" evidence="5">
    <location>
        <begin position="240"/>
        <end position="258"/>
    </location>
</feature>
<protein>
    <recommendedName>
        <fullName evidence="6">ABC transmembrane type-1 domain-containing protein</fullName>
    </recommendedName>
</protein>
<evidence type="ECO:0000256" key="4">
    <source>
        <dbReference type="ARBA" id="ARBA00023136"/>
    </source>
</evidence>